<comment type="caution">
    <text evidence="3">The sequence shown here is derived from an EMBL/GenBank/DDBJ whole genome shotgun (WGS) entry which is preliminary data.</text>
</comment>
<dbReference type="EMBL" id="RHHN01000034">
    <property type="protein sequence ID" value="RNB55608.1"/>
    <property type="molecule type" value="Genomic_DNA"/>
</dbReference>
<evidence type="ECO:0000256" key="1">
    <source>
        <dbReference type="SAM" id="Phobius"/>
    </source>
</evidence>
<protein>
    <submittedName>
        <fullName evidence="3">Uncharacterized protein</fullName>
    </submittedName>
</protein>
<gene>
    <name evidence="2" type="ORF">BAG01nite_25520</name>
    <name evidence="3" type="ORF">EB820_11270</name>
</gene>
<name>A0A3M8AWT0_9BACL</name>
<reference evidence="3 4" key="1">
    <citation type="submission" date="2018-10" db="EMBL/GenBank/DDBJ databases">
        <title>Phylogenomics of Brevibacillus.</title>
        <authorList>
            <person name="Dunlap C."/>
        </authorList>
    </citation>
    <scope>NUCLEOTIDE SEQUENCE [LARGE SCALE GENOMIC DNA]</scope>
    <source>
        <strain evidence="3 4">NRRL NRS 1219</strain>
    </source>
</reference>
<dbReference type="EMBL" id="BJOD01000023">
    <property type="protein sequence ID" value="GED26450.1"/>
    <property type="molecule type" value="Genomic_DNA"/>
</dbReference>
<proteinExistence type="predicted"/>
<dbReference type="Proteomes" id="UP000317180">
    <property type="component" value="Unassembled WGS sequence"/>
</dbReference>
<dbReference type="Proteomes" id="UP000276178">
    <property type="component" value="Unassembled WGS sequence"/>
</dbReference>
<dbReference type="OrthoDB" id="9906405at2"/>
<dbReference type="AlphaFoldDB" id="A0A3M8AWT0"/>
<sequence>MDAILFYGIIILLALGFLSFAWLIVRGWLELIFSFLLGVFKLLWNIVKVAFWVVALPFKLLGFLVRLVLPKRAKRKDAETPEVQA</sequence>
<feature type="transmembrane region" description="Helical" evidence="1">
    <location>
        <begin position="5"/>
        <end position="29"/>
    </location>
</feature>
<dbReference type="RefSeq" id="WP_122952870.1">
    <property type="nucleotide sequence ID" value="NZ_BJOD01000023.1"/>
</dbReference>
<organism evidence="3 4">
    <name type="scientific">Brevibacillus agri</name>
    <dbReference type="NCBI Taxonomy" id="51101"/>
    <lineage>
        <taxon>Bacteria</taxon>
        <taxon>Bacillati</taxon>
        <taxon>Bacillota</taxon>
        <taxon>Bacilli</taxon>
        <taxon>Bacillales</taxon>
        <taxon>Paenibacillaceae</taxon>
        <taxon>Brevibacillus</taxon>
    </lineage>
</organism>
<evidence type="ECO:0000313" key="3">
    <source>
        <dbReference type="EMBL" id="RNB55608.1"/>
    </source>
</evidence>
<evidence type="ECO:0000313" key="4">
    <source>
        <dbReference type="Proteomes" id="UP000276178"/>
    </source>
</evidence>
<evidence type="ECO:0000313" key="5">
    <source>
        <dbReference type="Proteomes" id="UP000317180"/>
    </source>
</evidence>
<accession>A0A3M8AWT0</accession>
<dbReference type="GeneID" id="82809710"/>
<keyword evidence="5" id="KW-1185">Reference proteome</keyword>
<keyword evidence="1" id="KW-0472">Membrane</keyword>
<reference evidence="2 5" key="2">
    <citation type="submission" date="2019-06" db="EMBL/GenBank/DDBJ databases">
        <title>Whole genome shotgun sequence of Brevibacillus agri NBRC 15538.</title>
        <authorList>
            <person name="Hosoyama A."/>
            <person name="Uohara A."/>
            <person name="Ohji S."/>
            <person name="Ichikawa N."/>
        </authorList>
    </citation>
    <scope>NUCLEOTIDE SEQUENCE [LARGE SCALE GENOMIC DNA]</scope>
    <source>
        <strain evidence="2 5">NBRC 15538</strain>
    </source>
</reference>
<feature type="transmembrane region" description="Helical" evidence="1">
    <location>
        <begin position="49"/>
        <end position="69"/>
    </location>
</feature>
<keyword evidence="1" id="KW-0812">Transmembrane</keyword>
<keyword evidence="1" id="KW-1133">Transmembrane helix</keyword>
<evidence type="ECO:0000313" key="2">
    <source>
        <dbReference type="EMBL" id="GED26450.1"/>
    </source>
</evidence>